<feature type="domain" description="Tc3 transposase DNA binding" evidence="1">
    <location>
        <begin position="6"/>
        <end position="48"/>
    </location>
</feature>
<dbReference type="InterPro" id="IPR038717">
    <property type="entry name" value="Tc1-like_DDE_dom"/>
</dbReference>
<dbReference type="GO" id="GO:0003677">
    <property type="term" value="F:DNA binding"/>
    <property type="evidence" value="ECO:0007669"/>
    <property type="project" value="InterPro"/>
</dbReference>
<evidence type="ECO:0008006" key="5">
    <source>
        <dbReference type="Google" id="ProtNLM"/>
    </source>
</evidence>
<evidence type="ECO:0000259" key="1">
    <source>
        <dbReference type="Pfam" id="PF11427"/>
    </source>
</evidence>
<reference evidence="3 4" key="1">
    <citation type="submission" date="2020-04" db="EMBL/GenBank/DDBJ databases">
        <title>Perkinsus olseni comparative genomics.</title>
        <authorList>
            <person name="Bogema D.R."/>
        </authorList>
    </citation>
    <scope>NUCLEOTIDE SEQUENCE [LARGE SCALE GENOMIC DNA]</scope>
    <source>
        <strain evidence="3">00978-12</strain>
    </source>
</reference>
<proteinExistence type="predicted"/>
<dbReference type="Gene3D" id="3.30.420.10">
    <property type="entry name" value="Ribonuclease H-like superfamily/Ribonuclease H"/>
    <property type="match status" value="1"/>
</dbReference>
<name>A0A7J6N981_PEROL</name>
<dbReference type="PANTHER" id="PTHR47326:SF1">
    <property type="entry name" value="HTH PSQ-TYPE DOMAIN-CONTAINING PROTEIN"/>
    <property type="match status" value="1"/>
</dbReference>
<dbReference type="Pfam" id="PF13358">
    <property type="entry name" value="DDE_3"/>
    <property type="match status" value="1"/>
</dbReference>
<organism evidence="3 4">
    <name type="scientific">Perkinsus olseni</name>
    <name type="common">Perkinsus atlanticus</name>
    <dbReference type="NCBI Taxonomy" id="32597"/>
    <lineage>
        <taxon>Eukaryota</taxon>
        <taxon>Sar</taxon>
        <taxon>Alveolata</taxon>
        <taxon>Perkinsozoa</taxon>
        <taxon>Perkinsea</taxon>
        <taxon>Perkinsida</taxon>
        <taxon>Perkinsidae</taxon>
        <taxon>Perkinsus</taxon>
    </lineage>
</organism>
<sequence length="337" mass="38098">MPQKSLLTDTEKAVVVKRLAEGAKSLEIAKELERDHRTIKKYLEDPSKVYQRRGGSYEKSVTPREKRKLKREMARTPLATSKELFDAAGVSKGSKSTRCKVLKSIGKVLKANPRPSLTKSHKEKRVQWAKDNMKTDFSKVLWTDESRATLDGPDGWARGWIMDGTACPSRSKRQQGGGGVMIWAGIIGGKVVGPVRVQQGVKMNSQEYTKLLDQCFFPWYRKLGRAAKRDLIFMQDNAPSHASKFTREYLEKKGFTGRKLMNWPPNSPDINPIERYWSILKKKLYSGGRQFNDLESLWRGIQEAAKAISSDEVLALTRSVDDRLTRVLACKGGHISP</sequence>
<protein>
    <recommendedName>
        <fullName evidence="5">Tc1-like transposase DDE domain-containing protein</fullName>
    </recommendedName>
</protein>
<accession>A0A7J6N981</accession>
<dbReference type="InterPro" id="IPR025898">
    <property type="entry name" value="Tc3_transposase_DNA-bd_dom"/>
</dbReference>
<dbReference type="AlphaFoldDB" id="A0A7J6N981"/>
<dbReference type="InterPro" id="IPR036397">
    <property type="entry name" value="RNaseH_sf"/>
</dbReference>
<gene>
    <name evidence="3" type="ORF">FOZ60_013592</name>
</gene>
<dbReference type="EMBL" id="JABANP010000615">
    <property type="protein sequence ID" value="KAF4680375.1"/>
    <property type="molecule type" value="Genomic_DNA"/>
</dbReference>
<dbReference type="PANTHER" id="PTHR47326">
    <property type="entry name" value="TRANSPOSABLE ELEMENT TC3 TRANSPOSASE-LIKE PROTEIN"/>
    <property type="match status" value="1"/>
</dbReference>
<evidence type="ECO:0000313" key="3">
    <source>
        <dbReference type="EMBL" id="KAF4680375.1"/>
    </source>
</evidence>
<feature type="domain" description="Tc1-like transposase DDE" evidence="2">
    <location>
        <begin position="140"/>
        <end position="297"/>
    </location>
</feature>
<comment type="caution">
    <text evidence="3">The sequence shown here is derived from an EMBL/GenBank/DDBJ whole genome shotgun (WGS) entry which is preliminary data.</text>
</comment>
<dbReference type="Proteomes" id="UP000541610">
    <property type="component" value="Unassembled WGS sequence"/>
</dbReference>
<dbReference type="Pfam" id="PF11427">
    <property type="entry name" value="HTH_Tnp_Tc3_1"/>
    <property type="match status" value="1"/>
</dbReference>
<dbReference type="OrthoDB" id="407692at2759"/>
<evidence type="ECO:0000259" key="2">
    <source>
        <dbReference type="Pfam" id="PF13358"/>
    </source>
</evidence>
<evidence type="ECO:0000313" key="4">
    <source>
        <dbReference type="Proteomes" id="UP000541610"/>
    </source>
</evidence>